<name>A0A5C4NM10_9RHOB</name>
<dbReference type="RefSeq" id="WP_139080118.1">
    <property type="nucleotide sequence ID" value="NZ_VDFV01000002.1"/>
</dbReference>
<accession>A0A5C4NM10</accession>
<protein>
    <submittedName>
        <fullName evidence="2">Uncharacterized protein</fullName>
    </submittedName>
</protein>
<reference evidence="2 3" key="1">
    <citation type="submission" date="2019-06" db="EMBL/GenBank/DDBJ databases">
        <authorList>
            <person name="Jiang L."/>
        </authorList>
    </citation>
    <scope>NUCLEOTIDE SEQUENCE [LARGE SCALE GENOMIC DNA]</scope>
    <source>
        <strain evidence="2 3">YIM 48858</strain>
    </source>
</reference>
<evidence type="ECO:0000313" key="2">
    <source>
        <dbReference type="EMBL" id="TNC74156.1"/>
    </source>
</evidence>
<dbReference type="Proteomes" id="UP000305709">
    <property type="component" value="Unassembled WGS sequence"/>
</dbReference>
<feature type="region of interest" description="Disordered" evidence="1">
    <location>
        <begin position="459"/>
        <end position="480"/>
    </location>
</feature>
<sequence>MNGDVFRFQRPAVDTSFFRSVSPSGGDPFTVGLQNGATMREIQQQNALRGWADQHGANALRGDTVAINALAAIDPERASTLLSAHQTRDLEGQRFAAEQAEAQQLELNEADQRLMRAASQAWEAQDPEAWTAIFESQRLPVPPMEAFPSMAAAAGLDREWFTQPDPEIREDQNGVARYVGGDTHGQPVFSGVETAEPQIITGAQVAEMYPGAQVEDPAALFTIEGGTLSPISGTGAPEALERETVIMGDRLLDRGTGEVIADYTQPDPTAELERRRLELQVEQLENPPPADEYQRYAAEENAAGRVPMTRIEYEQAIDPPRGTTTRVRPDGTVEIVEGPTGAEAGRIDPASVQSMIGTIDGILNDPAMGWSTGMWSWTQALPGTPMRRFGARARQLEGQAFLQAFESLKGGGAITETEGLKATQAIGRLDTAQSEADYRDALSELRGILTTAQLRLSGGSSADVSADPALTPPASIPNDMDDDELVRFYMQGGTR</sequence>
<evidence type="ECO:0000256" key="1">
    <source>
        <dbReference type="SAM" id="MobiDB-lite"/>
    </source>
</evidence>
<keyword evidence="3" id="KW-1185">Reference proteome</keyword>
<dbReference type="AlphaFoldDB" id="A0A5C4NM10"/>
<organism evidence="2 3">
    <name type="scientific">Rubellimicrobium roseum</name>
    <dbReference type="NCBI Taxonomy" id="687525"/>
    <lineage>
        <taxon>Bacteria</taxon>
        <taxon>Pseudomonadati</taxon>
        <taxon>Pseudomonadota</taxon>
        <taxon>Alphaproteobacteria</taxon>
        <taxon>Rhodobacterales</taxon>
        <taxon>Roseobacteraceae</taxon>
        <taxon>Rubellimicrobium</taxon>
    </lineage>
</organism>
<comment type="caution">
    <text evidence="2">The sequence shown here is derived from an EMBL/GenBank/DDBJ whole genome shotgun (WGS) entry which is preliminary data.</text>
</comment>
<evidence type="ECO:0000313" key="3">
    <source>
        <dbReference type="Proteomes" id="UP000305709"/>
    </source>
</evidence>
<gene>
    <name evidence="2" type="ORF">FHG71_02890</name>
</gene>
<proteinExistence type="predicted"/>
<dbReference type="EMBL" id="VDFV01000002">
    <property type="protein sequence ID" value="TNC74156.1"/>
    <property type="molecule type" value="Genomic_DNA"/>
</dbReference>
<dbReference type="OrthoDB" id="7330655at2"/>